<sequence>MATARSGEHFVQEGVLDGICIRLLNLADVRPPNSISDRRLSPQSISRVIEFINEHYNTDLNRKRLAEVAEFEKLAFERYHLEMALWEEGGDYYSTAKRAFQGTDEEFSAAWKEKIKPEWEAAPAQTKRKDRMSEIGELLPKYLDPDNASPRHIDHGYVWFYQGKPRMINEETSDSKPALNTDDSESKITALVSAQSPTEENPIEWGVRVITTESGENVSVACELGVRMAPGFHIGPIPAEAKFEMPTKIDIEFPSPFSAWLAELLSNVVFLND</sequence>
<comment type="caution">
    <text evidence="1">The sequence shown here is derived from an EMBL/GenBank/DDBJ whole genome shotgun (WGS) entry which is preliminary data.</text>
</comment>
<evidence type="ECO:0000313" key="2">
    <source>
        <dbReference type="Proteomes" id="UP000318878"/>
    </source>
</evidence>
<gene>
    <name evidence="1" type="ORF">Enr8_04520</name>
</gene>
<dbReference type="AlphaFoldDB" id="A0A5C5VJI5"/>
<organism evidence="1 2">
    <name type="scientific">Blastopirellula retiformator</name>
    <dbReference type="NCBI Taxonomy" id="2527970"/>
    <lineage>
        <taxon>Bacteria</taxon>
        <taxon>Pseudomonadati</taxon>
        <taxon>Planctomycetota</taxon>
        <taxon>Planctomycetia</taxon>
        <taxon>Pirellulales</taxon>
        <taxon>Pirellulaceae</taxon>
        <taxon>Blastopirellula</taxon>
    </lineage>
</organism>
<dbReference type="RefSeq" id="WP_146428986.1">
    <property type="nucleotide sequence ID" value="NZ_SJPF01000001.1"/>
</dbReference>
<accession>A0A5C5VJI5</accession>
<dbReference type="Proteomes" id="UP000318878">
    <property type="component" value="Unassembled WGS sequence"/>
</dbReference>
<reference evidence="1 2" key="1">
    <citation type="submission" date="2019-02" db="EMBL/GenBank/DDBJ databases">
        <title>Deep-cultivation of Planctomycetes and their phenomic and genomic characterization uncovers novel biology.</title>
        <authorList>
            <person name="Wiegand S."/>
            <person name="Jogler M."/>
            <person name="Boedeker C."/>
            <person name="Pinto D."/>
            <person name="Vollmers J."/>
            <person name="Rivas-Marin E."/>
            <person name="Kohn T."/>
            <person name="Peeters S.H."/>
            <person name="Heuer A."/>
            <person name="Rast P."/>
            <person name="Oberbeckmann S."/>
            <person name="Bunk B."/>
            <person name="Jeske O."/>
            <person name="Meyerdierks A."/>
            <person name="Storesund J.E."/>
            <person name="Kallscheuer N."/>
            <person name="Luecker S."/>
            <person name="Lage O.M."/>
            <person name="Pohl T."/>
            <person name="Merkel B.J."/>
            <person name="Hornburger P."/>
            <person name="Mueller R.-W."/>
            <person name="Bruemmer F."/>
            <person name="Labrenz M."/>
            <person name="Spormann A.M."/>
            <person name="Op Den Camp H."/>
            <person name="Overmann J."/>
            <person name="Amann R."/>
            <person name="Jetten M.S.M."/>
            <person name="Mascher T."/>
            <person name="Medema M.H."/>
            <person name="Devos D.P."/>
            <person name="Kaster A.-K."/>
            <person name="Ovreas L."/>
            <person name="Rohde M."/>
            <person name="Galperin M.Y."/>
            <person name="Jogler C."/>
        </authorList>
    </citation>
    <scope>NUCLEOTIDE SEQUENCE [LARGE SCALE GENOMIC DNA]</scope>
    <source>
        <strain evidence="1 2">Enr8</strain>
    </source>
</reference>
<proteinExistence type="predicted"/>
<evidence type="ECO:0000313" key="1">
    <source>
        <dbReference type="EMBL" id="TWT38758.1"/>
    </source>
</evidence>
<keyword evidence="2" id="KW-1185">Reference proteome</keyword>
<name>A0A5C5VJI5_9BACT</name>
<protein>
    <submittedName>
        <fullName evidence="1">Uncharacterized protein</fullName>
    </submittedName>
</protein>
<dbReference type="EMBL" id="SJPF01000001">
    <property type="protein sequence ID" value="TWT38758.1"/>
    <property type="molecule type" value="Genomic_DNA"/>
</dbReference>